<evidence type="ECO:0000313" key="7">
    <source>
        <dbReference type="Proteomes" id="UP001157114"/>
    </source>
</evidence>
<keyword evidence="5" id="KW-0732">Signal</keyword>
<organism evidence="6 7">
    <name type="scientific">Paenibacillus glycanilyticus</name>
    <dbReference type="NCBI Taxonomy" id="126569"/>
    <lineage>
        <taxon>Bacteria</taxon>
        <taxon>Bacillati</taxon>
        <taxon>Bacillota</taxon>
        <taxon>Bacilli</taxon>
        <taxon>Bacillales</taxon>
        <taxon>Paenibacillaceae</taxon>
        <taxon>Paenibacillus</taxon>
    </lineage>
</organism>
<evidence type="ECO:0000256" key="2">
    <source>
        <dbReference type="ARBA" id="ARBA00022801"/>
    </source>
</evidence>
<evidence type="ECO:0000256" key="5">
    <source>
        <dbReference type="SAM" id="SignalP"/>
    </source>
</evidence>
<evidence type="ECO:0000256" key="4">
    <source>
        <dbReference type="RuleBase" id="RU361187"/>
    </source>
</evidence>
<dbReference type="Gene3D" id="2.115.10.20">
    <property type="entry name" value="Glycosyl hydrolase domain, family 43"/>
    <property type="match status" value="1"/>
</dbReference>
<dbReference type="Gene3D" id="2.60.120.260">
    <property type="entry name" value="Galactose-binding domain-like"/>
    <property type="match status" value="1"/>
</dbReference>
<dbReference type="EMBL" id="BSSQ01000009">
    <property type="protein sequence ID" value="GLX67822.1"/>
    <property type="molecule type" value="Genomic_DNA"/>
</dbReference>
<dbReference type="Proteomes" id="UP001157114">
    <property type="component" value="Unassembled WGS sequence"/>
</dbReference>
<dbReference type="CDD" id="cd18823">
    <property type="entry name" value="GH43_RcAra43A-like"/>
    <property type="match status" value="1"/>
</dbReference>
<proteinExistence type="inferred from homology"/>
<dbReference type="PANTHER" id="PTHR22925">
    <property type="entry name" value="GLYCOSYL HYDROLASE 43 FAMILY MEMBER"/>
    <property type="match status" value="1"/>
</dbReference>
<dbReference type="RefSeq" id="WP_284238579.1">
    <property type="nucleotide sequence ID" value="NZ_BSSQ01000009.1"/>
</dbReference>
<keyword evidence="7" id="KW-1185">Reference proteome</keyword>
<comment type="similarity">
    <text evidence="1 4">Belongs to the glycosyl hydrolase 43 family.</text>
</comment>
<reference evidence="6 7" key="1">
    <citation type="submission" date="2023-03" db="EMBL/GenBank/DDBJ databases">
        <title>Draft genome sequence of the bacteria which degrade cell wall of Tricholomamatutake.</title>
        <authorList>
            <person name="Konishi Y."/>
            <person name="Fukuta Y."/>
            <person name="Shirasaka N."/>
        </authorList>
    </citation>
    <scope>NUCLEOTIDE SEQUENCE [LARGE SCALE GENOMIC DNA]</scope>
    <source>
        <strain evidence="7">mu1</strain>
    </source>
</reference>
<evidence type="ECO:0000256" key="1">
    <source>
        <dbReference type="ARBA" id="ARBA00009865"/>
    </source>
</evidence>
<accession>A0ABQ6GFJ4</accession>
<feature type="signal peptide" evidence="5">
    <location>
        <begin position="1"/>
        <end position="32"/>
    </location>
</feature>
<dbReference type="InterPro" id="IPR006710">
    <property type="entry name" value="Glyco_hydro_43"/>
</dbReference>
<gene>
    <name evidence="6" type="ORF">MU1_21670</name>
</gene>
<evidence type="ECO:0000313" key="6">
    <source>
        <dbReference type="EMBL" id="GLX67822.1"/>
    </source>
</evidence>
<comment type="caution">
    <text evidence="6">The sequence shown here is derived from an EMBL/GenBank/DDBJ whole genome shotgun (WGS) entry which is preliminary data.</text>
</comment>
<dbReference type="Pfam" id="PF04616">
    <property type="entry name" value="Glyco_hydro_43"/>
    <property type="match status" value="1"/>
</dbReference>
<dbReference type="SUPFAM" id="SSF75005">
    <property type="entry name" value="Arabinanase/levansucrase/invertase"/>
    <property type="match status" value="1"/>
</dbReference>
<keyword evidence="2 4" id="KW-0378">Hydrolase</keyword>
<dbReference type="PANTHER" id="PTHR22925:SF3">
    <property type="entry name" value="GLYCOSYL HYDROLASE FAMILY PROTEIN 43"/>
    <property type="match status" value="1"/>
</dbReference>
<evidence type="ECO:0000256" key="3">
    <source>
        <dbReference type="ARBA" id="ARBA00023295"/>
    </source>
</evidence>
<sequence>MRMQLKWLSAMQSLVLLATALLVFMGPQAAHAASQTINNDVFWKDTSGNPIYSQGGNILKVGSTYYWYGVKYNGAVTYYNSPTAKNSDTSFAAVTCYSSTDLVNWTFRGNVITGATDGSTWDADWLGRLGVVYNANTQKYVLITQYQGPAGGGIAFATSSTPTGTFAFDHVQTTITNVVNNMSGDQSTFIDDNGKAYLVFSNASGRSHLYVSELRSSDYLNVEPAVNVFNSSSGGREGNAMFKYNGLYYLCSSDLHGWNASHTYCVTSSSITGTYSSEFVMNGTDADFSHVSQTSMFIPVQGSSQTTILFGGDRWSDFAGNGIGYNQWMPISFSGTTPTLNSLSQFNLDAATGTWSVGSGNNYAMNPSYEADRVSQIALAGWSTWFNTAADPNSNVEGGAHSGRWSGNQYATAAYSASRYQNITGLANGTYTLKVWVKSSGGQSTAQIYVKNYGGSELDASINASISSWTQITIPNIQVTNGKAQIGLYSVANAGNWVRVDDWSLVKN</sequence>
<name>A0ABQ6GFJ4_9BACL</name>
<feature type="chain" id="PRO_5047046515" evidence="5">
    <location>
        <begin position="33"/>
        <end position="508"/>
    </location>
</feature>
<dbReference type="InterPro" id="IPR023296">
    <property type="entry name" value="Glyco_hydro_beta-prop_sf"/>
</dbReference>
<keyword evidence="3 4" id="KW-0326">Glycosidase</keyword>
<protein>
    <submittedName>
        <fullName evidence="6">Beta-xylosidase</fullName>
    </submittedName>
</protein>